<dbReference type="Proteomes" id="UP000305095">
    <property type="component" value="Unassembled WGS sequence"/>
</dbReference>
<organism evidence="10 11">
    <name type="scientific">Bradyrhizobium elkanii</name>
    <dbReference type="NCBI Taxonomy" id="29448"/>
    <lineage>
        <taxon>Bacteria</taxon>
        <taxon>Pseudomonadati</taxon>
        <taxon>Pseudomonadota</taxon>
        <taxon>Alphaproteobacteria</taxon>
        <taxon>Hyphomicrobiales</taxon>
        <taxon>Nitrobacteraceae</taxon>
        <taxon>Bradyrhizobium</taxon>
    </lineage>
</organism>
<dbReference type="FunFam" id="3.40.50.300:FF:000425">
    <property type="entry name" value="Probable ABC transporter, ATP-binding subunit"/>
    <property type="match status" value="1"/>
</dbReference>
<dbReference type="EMBL" id="SZZP01000044">
    <property type="protein sequence ID" value="TKV71675.1"/>
    <property type="molecule type" value="Genomic_DNA"/>
</dbReference>
<dbReference type="SUPFAM" id="SSF52540">
    <property type="entry name" value="P-loop containing nucleoside triphosphate hydrolases"/>
    <property type="match status" value="1"/>
</dbReference>
<dbReference type="Gene3D" id="2.40.50.100">
    <property type="match status" value="1"/>
</dbReference>
<comment type="caution">
    <text evidence="10">The sequence shown here is derived from an EMBL/GenBank/DDBJ whole genome shotgun (WGS) entry which is preliminary data.</text>
</comment>
<comment type="similarity">
    <text evidence="8">Belongs to the ABC transporter superfamily. Spermidine/putrescine importer (TC 3.A.1.11.1) family.</text>
</comment>
<dbReference type="Gene3D" id="3.40.50.300">
    <property type="entry name" value="P-loop containing nucleotide triphosphate hydrolases"/>
    <property type="match status" value="1"/>
</dbReference>
<keyword evidence="2 8" id="KW-1003">Cell membrane</keyword>
<dbReference type="PANTHER" id="PTHR42781">
    <property type="entry name" value="SPERMIDINE/PUTRESCINE IMPORT ATP-BINDING PROTEIN POTA"/>
    <property type="match status" value="1"/>
</dbReference>
<evidence type="ECO:0000256" key="8">
    <source>
        <dbReference type="RuleBase" id="RU364083"/>
    </source>
</evidence>
<dbReference type="PROSITE" id="PS00211">
    <property type="entry name" value="ABC_TRANSPORTER_1"/>
    <property type="match status" value="1"/>
</dbReference>
<dbReference type="InterPro" id="IPR008995">
    <property type="entry name" value="Mo/tungstate-bd_C_term_dom"/>
</dbReference>
<evidence type="ECO:0000256" key="7">
    <source>
        <dbReference type="ARBA" id="ARBA00024722"/>
    </source>
</evidence>
<gene>
    <name evidence="8" type="primary">potA</name>
    <name evidence="10" type="ORF">FDV58_39350</name>
</gene>
<dbReference type="Pfam" id="PF08402">
    <property type="entry name" value="TOBE_2"/>
    <property type="match status" value="1"/>
</dbReference>
<evidence type="ECO:0000313" key="11">
    <source>
        <dbReference type="Proteomes" id="UP000305095"/>
    </source>
</evidence>
<evidence type="ECO:0000259" key="9">
    <source>
        <dbReference type="PROSITE" id="PS50893"/>
    </source>
</evidence>
<dbReference type="InterPro" id="IPR005893">
    <property type="entry name" value="PotA-like"/>
</dbReference>
<dbReference type="InterPro" id="IPR027417">
    <property type="entry name" value="P-loop_NTPase"/>
</dbReference>
<dbReference type="Pfam" id="PF00005">
    <property type="entry name" value="ABC_tran"/>
    <property type="match status" value="1"/>
</dbReference>
<evidence type="ECO:0000256" key="5">
    <source>
        <dbReference type="ARBA" id="ARBA00022967"/>
    </source>
</evidence>
<dbReference type="RefSeq" id="WP_137483849.1">
    <property type="nucleotide sequence ID" value="NZ_SZZP01000044.1"/>
</dbReference>
<reference evidence="10 11" key="1">
    <citation type="submission" date="2019-05" db="EMBL/GenBank/DDBJ databases">
        <title>Draft Genome of Bradyrhizobium elkanii strain SEMIA 938, Used in Commercial Inoculants for Lupinus spp. in Brazil.</title>
        <authorList>
            <person name="Hungria M."/>
            <person name="Delamuta J.R.M."/>
            <person name="Ribeiro R.A."/>
            <person name="Nogueira M.A."/>
        </authorList>
    </citation>
    <scope>NUCLEOTIDE SEQUENCE [LARGE SCALE GENOMIC DNA]</scope>
    <source>
        <strain evidence="10 11">Semia 938</strain>
    </source>
</reference>
<dbReference type="SUPFAM" id="SSF50331">
    <property type="entry name" value="MOP-like"/>
    <property type="match status" value="1"/>
</dbReference>
<dbReference type="GO" id="GO:0005524">
    <property type="term" value="F:ATP binding"/>
    <property type="evidence" value="ECO:0007669"/>
    <property type="project" value="UniProtKB-KW"/>
</dbReference>
<protein>
    <recommendedName>
        <fullName evidence="8">Spermidine/putrescine import ATP-binding protein PotA</fullName>
        <ecNumber evidence="8">7.6.2.11</ecNumber>
    </recommendedName>
</protein>
<comment type="subunit">
    <text evidence="8">The complex is composed of two ATP-binding proteins (PotA), two transmembrane proteins (PotB and PotC) and a solute-binding protein (PotD).</text>
</comment>
<dbReference type="GO" id="GO:0015697">
    <property type="term" value="P:quaternary ammonium group transport"/>
    <property type="evidence" value="ECO:0007669"/>
    <property type="project" value="UniProtKB-ARBA"/>
</dbReference>
<dbReference type="EC" id="7.6.2.11" evidence="8"/>
<dbReference type="InterPro" id="IPR017879">
    <property type="entry name" value="PotA_ATP-bd"/>
</dbReference>
<dbReference type="GO" id="GO:0016887">
    <property type="term" value="F:ATP hydrolysis activity"/>
    <property type="evidence" value="ECO:0007669"/>
    <property type="project" value="InterPro"/>
</dbReference>
<dbReference type="CDD" id="cd03300">
    <property type="entry name" value="ABC_PotA_N"/>
    <property type="match status" value="1"/>
</dbReference>
<keyword evidence="3 8" id="KW-0547">Nucleotide-binding</keyword>
<dbReference type="PANTHER" id="PTHR42781:SF4">
    <property type="entry name" value="SPERMIDINE_PUTRESCINE IMPORT ATP-BINDING PROTEIN POTA"/>
    <property type="match status" value="1"/>
</dbReference>
<evidence type="ECO:0000256" key="4">
    <source>
        <dbReference type="ARBA" id="ARBA00022840"/>
    </source>
</evidence>
<dbReference type="SMART" id="SM00382">
    <property type="entry name" value="AAA"/>
    <property type="match status" value="1"/>
</dbReference>
<dbReference type="InterPro" id="IPR017871">
    <property type="entry name" value="ABC_transporter-like_CS"/>
</dbReference>
<dbReference type="GO" id="GO:0015594">
    <property type="term" value="F:ABC-type putrescine transporter activity"/>
    <property type="evidence" value="ECO:0007669"/>
    <property type="project" value="InterPro"/>
</dbReference>
<evidence type="ECO:0000256" key="3">
    <source>
        <dbReference type="ARBA" id="ARBA00022741"/>
    </source>
</evidence>
<keyword evidence="5 8" id="KW-1278">Translocase</keyword>
<sequence>MSGGEPLRIEGLGKQYGSVRAVHEVSVQIEAGEFVSLLGPSGSGKTTTLMMMAGFETPTTGQIFIGARQVTGLPVHRRGIGVVFQNYALFPHLSVFENVAFALKMRGVSGSELRAGVAEALNLVQLSGFEGRMPHELSGGQQQRVALARALVFRPGVVLMDEPLGALDKQLREHMQLELKHLQKSLGTTVVFVTHDQGEALTMSDRIVVMNEGKVEQIGTPEEIYETPRTRFVASFIGESNFLDAHLIGSADDGPLLDVAGLQVRATWQGFERQTGPVTLMIRPEKIIPLAAGVRADNEFDGVVQEAVYCGNTVKYRVRLRAAAPVLLTVAAPRLASSPQLRIDEHVKIGWDARDGRLISDEARSASQDVIDEHKAESALLSVTTAANRMAILAS</sequence>
<keyword evidence="6 8" id="KW-0472">Membrane</keyword>
<proteinExistence type="inferred from homology"/>
<name>A0A4V6CV36_BRAEL</name>
<accession>A0A4V6CV36</accession>
<evidence type="ECO:0000313" key="10">
    <source>
        <dbReference type="EMBL" id="TKV71675.1"/>
    </source>
</evidence>
<feature type="domain" description="ABC transporter" evidence="9">
    <location>
        <begin position="7"/>
        <end position="237"/>
    </location>
</feature>
<evidence type="ECO:0000256" key="6">
    <source>
        <dbReference type="ARBA" id="ARBA00023136"/>
    </source>
</evidence>
<evidence type="ECO:0000256" key="2">
    <source>
        <dbReference type="ARBA" id="ARBA00022475"/>
    </source>
</evidence>
<evidence type="ECO:0000256" key="1">
    <source>
        <dbReference type="ARBA" id="ARBA00022448"/>
    </source>
</evidence>
<dbReference type="InterPro" id="IPR003593">
    <property type="entry name" value="AAA+_ATPase"/>
</dbReference>
<keyword evidence="1 8" id="KW-0813">Transport</keyword>
<comment type="function">
    <text evidence="8">Part of the ABC transporter complex PotABCD involved in spermidine/putrescine import. Responsible for energy coupling to the transport system.</text>
</comment>
<dbReference type="AlphaFoldDB" id="A0A4V6CV36"/>
<dbReference type="PROSITE" id="PS50893">
    <property type="entry name" value="ABC_TRANSPORTER_2"/>
    <property type="match status" value="1"/>
</dbReference>
<dbReference type="InterPro" id="IPR003439">
    <property type="entry name" value="ABC_transporter-like_ATP-bd"/>
</dbReference>
<comment type="catalytic activity">
    <reaction evidence="8">
        <text>ATP + H2O + polyamine-[polyamine-binding protein]Side 1 = ADP + phosphate + polyamineSide 2 + [polyamine-binding protein]Side 1.</text>
        <dbReference type="EC" id="7.6.2.11"/>
    </reaction>
</comment>
<dbReference type="NCBIfam" id="TIGR01187">
    <property type="entry name" value="potA"/>
    <property type="match status" value="1"/>
</dbReference>
<comment type="function">
    <text evidence="7">Involved in beta-(1--&gt;2)glucan export. Transmembrane domains (TMD) form a pore in the inner membrane and the ATP-binding domain (NBD) is responsible for energy generation.</text>
</comment>
<keyword evidence="4 8" id="KW-0067">ATP-binding</keyword>
<dbReference type="InterPro" id="IPR050093">
    <property type="entry name" value="ABC_SmlMolc_Importer"/>
</dbReference>
<dbReference type="GO" id="GO:0043190">
    <property type="term" value="C:ATP-binding cassette (ABC) transporter complex"/>
    <property type="evidence" value="ECO:0007669"/>
    <property type="project" value="InterPro"/>
</dbReference>
<dbReference type="InterPro" id="IPR013611">
    <property type="entry name" value="Transp-assoc_OB_typ2"/>
</dbReference>